<dbReference type="InterPro" id="IPR010985">
    <property type="entry name" value="Ribbon_hlx_hlx"/>
</dbReference>
<comment type="caution">
    <text evidence="2">The sequence shown here is derived from an EMBL/GenBank/DDBJ whole genome shotgun (WGS) entry which is preliminary data.</text>
</comment>
<gene>
    <name evidence="2" type="ORF">GBAR_LOCUS30431</name>
</gene>
<dbReference type="SUPFAM" id="SSF47598">
    <property type="entry name" value="Ribbon-helix-helix"/>
    <property type="match status" value="1"/>
</dbReference>
<proteinExistence type="predicted"/>
<dbReference type="InterPro" id="IPR002145">
    <property type="entry name" value="CopG"/>
</dbReference>
<reference evidence="2" key="1">
    <citation type="submission" date="2023-03" db="EMBL/GenBank/DDBJ databases">
        <authorList>
            <person name="Steffen K."/>
            <person name="Cardenas P."/>
        </authorList>
    </citation>
    <scope>NUCLEOTIDE SEQUENCE</scope>
</reference>
<sequence length="73" mass="8232">MAQITARVSDEVAEALDAAAATLNRSRAEVIRQALESYLEDFDDLTVALERLRDPSDPVLDWDEVRRELLDSD</sequence>
<organism evidence="2 3">
    <name type="scientific">Geodia barretti</name>
    <name type="common">Barrett's horny sponge</name>
    <dbReference type="NCBI Taxonomy" id="519541"/>
    <lineage>
        <taxon>Eukaryota</taxon>
        <taxon>Metazoa</taxon>
        <taxon>Porifera</taxon>
        <taxon>Demospongiae</taxon>
        <taxon>Heteroscleromorpha</taxon>
        <taxon>Tetractinellida</taxon>
        <taxon>Astrophorina</taxon>
        <taxon>Geodiidae</taxon>
        <taxon>Geodia</taxon>
    </lineage>
</organism>
<dbReference type="Proteomes" id="UP001174909">
    <property type="component" value="Unassembled WGS sequence"/>
</dbReference>
<dbReference type="InterPro" id="IPR013321">
    <property type="entry name" value="Arc_rbn_hlx_hlx"/>
</dbReference>
<name>A0AA35XKV7_GEOBA</name>
<dbReference type="AlphaFoldDB" id="A0AA35XKV7"/>
<protein>
    <recommendedName>
        <fullName evidence="1">Ribbon-helix-helix protein CopG domain-containing protein</fullName>
    </recommendedName>
</protein>
<evidence type="ECO:0000313" key="2">
    <source>
        <dbReference type="EMBL" id="CAI8055795.1"/>
    </source>
</evidence>
<dbReference type="Gene3D" id="1.10.1220.10">
    <property type="entry name" value="Met repressor-like"/>
    <property type="match status" value="1"/>
</dbReference>
<evidence type="ECO:0000259" key="1">
    <source>
        <dbReference type="Pfam" id="PF01402"/>
    </source>
</evidence>
<keyword evidence="3" id="KW-1185">Reference proteome</keyword>
<dbReference type="GO" id="GO:0006355">
    <property type="term" value="P:regulation of DNA-templated transcription"/>
    <property type="evidence" value="ECO:0007669"/>
    <property type="project" value="InterPro"/>
</dbReference>
<dbReference type="EMBL" id="CASHTH010004306">
    <property type="protein sequence ID" value="CAI8055795.1"/>
    <property type="molecule type" value="Genomic_DNA"/>
</dbReference>
<feature type="domain" description="Ribbon-helix-helix protein CopG" evidence="1">
    <location>
        <begin position="3"/>
        <end position="40"/>
    </location>
</feature>
<dbReference type="Pfam" id="PF01402">
    <property type="entry name" value="RHH_1"/>
    <property type="match status" value="1"/>
</dbReference>
<accession>A0AA35XKV7</accession>
<evidence type="ECO:0000313" key="3">
    <source>
        <dbReference type="Proteomes" id="UP001174909"/>
    </source>
</evidence>